<dbReference type="PANTHER" id="PTHR43310">
    <property type="entry name" value="SULFATE TRANSPORTER YBAR-RELATED"/>
    <property type="match status" value="1"/>
</dbReference>
<feature type="transmembrane region" description="Helical" evidence="5">
    <location>
        <begin position="28"/>
        <end position="49"/>
    </location>
</feature>
<keyword evidence="8" id="KW-1185">Reference proteome</keyword>
<dbReference type="InterPro" id="IPR002645">
    <property type="entry name" value="STAS_dom"/>
</dbReference>
<dbReference type="SUPFAM" id="SSF52091">
    <property type="entry name" value="SpoIIaa-like"/>
    <property type="match status" value="1"/>
</dbReference>
<evidence type="ECO:0000259" key="6">
    <source>
        <dbReference type="PROSITE" id="PS50801"/>
    </source>
</evidence>
<dbReference type="EMBL" id="LXEY01000016">
    <property type="protein sequence ID" value="OAV61520.1"/>
    <property type="molecule type" value="Genomic_DNA"/>
</dbReference>
<dbReference type="STRING" id="1837282.A6F49_08755"/>
<dbReference type="CDD" id="cd07042">
    <property type="entry name" value="STAS_SulP_like_sulfate_transporter"/>
    <property type="match status" value="1"/>
</dbReference>
<evidence type="ECO:0000313" key="7">
    <source>
        <dbReference type="EMBL" id="OAV61520.1"/>
    </source>
</evidence>
<keyword evidence="2 5" id="KW-0812">Transmembrane</keyword>
<feature type="domain" description="STAS" evidence="6">
    <location>
        <begin position="403"/>
        <end position="481"/>
    </location>
</feature>
<evidence type="ECO:0000256" key="2">
    <source>
        <dbReference type="ARBA" id="ARBA00022692"/>
    </source>
</evidence>
<dbReference type="InterPro" id="IPR052706">
    <property type="entry name" value="Membrane-Transporter-like"/>
</dbReference>
<feature type="transmembrane region" description="Helical" evidence="5">
    <location>
        <begin position="130"/>
        <end position="147"/>
    </location>
</feature>
<feature type="transmembrane region" description="Helical" evidence="5">
    <location>
        <begin position="304"/>
        <end position="321"/>
    </location>
</feature>
<feature type="transmembrane region" description="Helical" evidence="5">
    <location>
        <begin position="55"/>
        <end position="71"/>
    </location>
</feature>
<evidence type="ECO:0000313" key="8">
    <source>
        <dbReference type="Proteomes" id="UP000078292"/>
    </source>
</evidence>
<dbReference type="Gene3D" id="3.30.750.24">
    <property type="entry name" value="STAS domain"/>
    <property type="match status" value="1"/>
</dbReference>
<evidence type="ECO:0000256" key="4">
    <source>
        <dbReference type="ARBA" id="ARBA00023136"/>
    </source>
</evidence>
<dbReference type="Proteomes" id="UP000078292">
    <property type="component" value="Unassembled WGS sequence"/>
</dbReference>
<feature type="transmembrane region" description="Helical" evidence="5">
    <location>
        <begin position="99"/>
        <end position="123"/>
    </location>
</feature>
<feature type="transmembrane region" description="Helical" evidence="5">
    <location>
        <begin position="229"/>
        <end position="252"/>
    </location>
</feature>
<dbReference type="InterPro" id="IPR036513">
    <property type="entry name" value="STAS_dom_sf"/>
</dbReference>
<evidence type="ECO:0000256" key="5">
    <source>
        <dbReference type="SAM" id="Phobius"/>
    </source>
</evidence>
<gene>
    <name evidence="7" type="ORF">A6F49_08755</name>
</gene>
<sequence length="496" mass="52834">MSAATVTPALRQSVRETFKRPAWMRTEILAGLVVALALIPEAIAFALIADVDPKVGLYAAGIMAISISFLGGRPAMISAATAATALVIAPIVASHGIQYLFATVILAGILQIVLGVVGVAKLMKFIPQSVMTGFVNALAILIFIAQLPDLIDVPWAVYPLFALGLAIIFLWPKVTEVVPSALVAIVVVTLIVIIFNINVPTVADKGELPSELPFFFIPDVPFNLETLEIIFPAALAMAVVGLLESLMTAQLVDNITDTGSNKTRESIGQGASNMLAGFFGGMGGCAMIGQTMINVRASGARTRISTFVAGVFLLILAIGLGDIVGLMPMAVLVAVMVYVSYATFEWHSIAPRTLKNMPKSETLVMLITVVPTVVTGNLAVGVGLGVLAAMIAFVRRVSHFAKVSRSIDEAETKATYLVTGQLFFASSHDLANQFEYALDPIHVVIDLRQANIWDHSTAATLDAINERYTQRGKTVEFLGLRGKFPLGRPTAESKEK</sequence>
<dbReference type="Pfam" id="PF00916">
    <property type="entry name" value="Sulfate_transp"/>
    <property type="match status" value="2"/>
</dbReference>
<reference evidence="7 8" key="1">
    <citation type="submission" date="2016-04" db="EMBL/GenBank/DDBJ databases">
        <title>First whole genome shotgun sequence of the bacterium Enteractinococcus sp. strain UASWS1574.</title>
        <authorList>
            <person name="Crovadore J."/>
            <person name="Chablais R."/>
            <person name="Lefort F."/>
        </authorList>
    </citation>
    <scope>NUCLEOTIDE SEQUENCE [LARGE SCALE GENOMIC DNA]</scope>
    <source>
        <strain evidence="7 8">UASWS1574</strain>
    </source>
</reference>
<accession>A0A1B7M0E9</accession>
<comment type="caution">
    <text evidence="7">The sequence shown here is derived from an EMBL/GenBank/DDBJ whole genome shotgun (WGS) entry which is preliminary data.</text>
</comment>
<keyword evidence="3 5" id="KW-1133">Transmembrane helix</keyword>
<evidence type="ECO:0000256" key="3">
    <source>
        <dbReference type="ARBA" id="ARBA00022989"/>
    </source>
</evidence>
<dbReference type="PANTHER" id="PTHR43310:SF1">
    <property type="entry name" value="SULFATE TRANSPORTER YBAR-RELATED"/>
    <property type="match status" value="1"/>
</dbReference>
<feature type="transmembrane region" description="Helical" evidence="5">
    <location>
        <begin position="326"/>
        <end position="344"/>
    </location>
</feature>
<dbReference type="PROSITE" id="PS01130">
    <property type="entry name" value="SLC26A"/>
    <property type="match status" value="1"/>
</dbReference>
<name>A0A1B7M0E9_9MICC</name>
<dbReference type="GO" id="GO:0008271">
    <property type="term" value="F:secondary active sulfate transmembrane transporter activity"/>
    <property type="evidence" value="ECO:0007669"/>
    <property type="project" value="InterPro"/>
</dbReference>
<dbReference type="PROSITE" id="PS50801">
    <property type="entry name" value="STAS"/>
    <property type="match status" value="1"/>
</dbReference>
<dbReference type="Pfam" id="PF01740">
    <property type="entry name" value="STAS"/>
    <property type="match status" value="1"/>
</dbReference>
<protein>
    <submittedName>
        <fullName evidence="7">Sodium-independent anion transporter</fullName>
    </submittedName>
</protein>
<feature type="transmembrane region" description="Helical" evidence="5">
    <location>
        <begin position="273"/>
        <end position="292"/>
    </location>
</feature>
<keyword evidence="4 5" id="KW-0472">Membrane</keyword>
<dbReference type="GO" id="GO:0016020">
    <property type="term" value="C:membrane"/>
    <property type="evidence" value="ECO:0007669"/>
    <property type="project" value="UniProtKB-SubCell"/>
</dbReference>
<dbReference type="RefSeq" id="WP_043057598.1">
    <property type="nucleotide sequence ID" value="NZ_LXEY01000016.1"/>
</dbReference>
<proteinExistence type="predicted"/>
<dbReference type="AlphaFoldDB" id="A0A1B7M0E9"/>
<dbReference type="InterPro" id="IPR018045">
    <property type="entry name" value="S04_transporter_CS"/>
</dbReference>
<feature type="transmembrane region" description="Helical" evidence="5">
    <location>
        <begin position="364"/>
        <end position="394"/>
    </location>
</feature>
<dbReference type="OrthoDB" id="9771198at2"/>
<dbReference type="InterPro" id="IPR011547">
    <property type="entry name" value="SLC26A/SulP_dom"/>
</dbReference>
<comment type="subcellular location">
    <subcellularLocation>
        <location evidence="1">Membrane</location>
        <topology evidence="1">Multi-pass membrane protein</topology>
    </subcellularLocation>
</comment>
<evidence type="ECO:0000256" key="1">
    <source>
        <dbReference type="ARBA" id="ARBA00004141"/>
    </source>
</evidence>
<organism evidence="7 8">
    <name type="scientific">Enteractinococcus helveticum</name>
    <dbReference type="NCBI Taxonomy" id="1837282"/>
    <lineage>
        <taxon>Bacteria</taxon>
        <taxon>Bacillati</taxon>
        <taxon>Actinomycetota</taxon>
        <taxon>Actinomycetes</taxon>
        <taxon>Micrococcales</taxon>
        <taxon>Micrococcaceae</taxon>
    </lineage>
</organism>
<feature type="transmembrane region" description="Helical" evidence="5">
    <location>
        <begin position="178"/>
        <end position="199"/>
    </location>
</feature>
<feature type="transmembrane region" description="Helical" evidence="5">
    <location>
        <begin position="153"/>
        <end position="171"/>
    </location>
</feature>